<dbReference type="RefSeq" id="WP_163956660.1">
    <property type="nucleotide sequence ID" value="NZ_JAAGUX010000231.1"/>
</dbReference>
<evidence type="ECO:0000313" key="2">
    <source>
        <dbReference type="Proteomes" id="UP000470876"/>
    </source>
</evidence>
<evidence type="ECO:0008006" key="3">
    <source>
        <dbReference type="Google" id="ProtNLM"/>
    </source>
</evidence>
<dbReference type="Gene3D" id="3.30.300.30">
    <property type="match status" value="1"/>
</dbReference>
<accession>A0ABX0CV03</accession>
<dbReference type="SUPFAM" id="SSF56801">
    <property type="entry name" value="Acetyl-CoA synthetase-like"/>
    <property type="match status" value="1"/>
</dbReference>
<gene>
    <name evidence="1" type="ORF">GV794_29165</name>
</gene>
<keyword evidence="2" id="KW-1185">Reference proteome</keyword>
<sequence length="77" mass="8461">SYMVPGAYVRLDAMPLTVSGKLDRKALPDPVLTAATFRAPARPWGLATKRAALRSVRPWYPRATCTPDRYSSPITVS</sequence>
<comment type="caution">
    <text evidence="1">The sequence shown here is derived from an EMBL/GenBank/DDBJ whole genome shotgun (WGS) entry which is preliminary data.</text>
</comment>
<evidence type="ECO:0000313" key="1">
    <source>
        <dbReference type="EMBL" id="NEW59652.1"/>
    </source>
</evidence>
<feature type="non-terminal residue" evidence="1">
    <location>
        <position position="1"/>
    </location>
</feature>
<organism evidence="1 2">
    <name type="scientific">Nocardia cyriacigeorgica</name>
    <dbReference type="NCBI Taxonomy" id="135487"/>
    <lineage>
        <taxon>Bacteria</taxon>
        <taxon>Bacillati</taxon>
        <taxon>Actinomycetota</taxon>
        <taxon>Actinomycetes</taxon>
        <taxon>Mycobacteriales</taxon>
        <taxon>Nocardiaceae</taxon>
        <taxon>Nocardia</taxon>
    </lineage>
</organism>
<proteinExistence type="predicted"/>
<name>A0ABX0CV03_9NOCA</name>
<reference evidence="1 2" key="1">
    <citation type="submission" date="2020-01" db="EMBL/GenBank/DDBJ databases">
        <title>Genetics and antimicrobial susceptibilities of Nocardia species isolated from the soil; a comparison with species isolated from humans.</title>
        <authorList>
            <person name="Carrasco G."/>
            <person name="Monzon S."/>
            <person name="Sansegundo M."/>
            <person name="Garcia E."/>
            <person name="Garrido N."/>
            <person name="Medina M.J."/>
            <person name="Villalon P."/>
            <person name="Ramirez-Arocha A.C."/>
            <person name="Jimenez P."/>
            <person name="Cuesta I."/>
            <person name="Valdezate S."/>
        </authorList>
    </citation>
    <scope>NUCLEOTIDE SEQUENCE [LARGE SCALE GENOMIC DNA]</scope>
    <source>
        <strain evidence="1 2">CNM20110649</strain>
    </source>
</reference>
<protein>
    <recommendedName>
        <fullName evidence="3">AMP-binding enzyme C-terminal domain-containing protein</fullName>
    </recommendedName>
</protein>
<dbReference type="InterPro" id="IPR045851">
    <property type="entry name" value="AMP-bd_C_sf"/>
</dbReference>
<dbReference type="EMBL" id="JAAGUX010000231">
    <property type="protein sequence ID" value="NEW59652.1"/>
    <property type="molecule type" value="Genomic_DNA"/>
</dbReference>
<feature type="non-terminal residue" evidence="1">
    <location>
        <position position="77"/>
    </location>
</feature>
<dbReference type="Proteomes" id="UP000470876">
    <property type="component" value="Unassembled WGS sequence"/>
</dbReference>